<evidence type="ECO:0000313" key="3">
    <source>
        <dbReference type="EMBL" id="KAL3620389.1"/>
    </source>
</evidence>
<proteinExistence type="predicted"/>
<gene>
    <name evidence="3" type="ORF">CASFOL_035301</name>
</gene>
<feature type="transmembrane region" description="Helical" evidence="2">
    <location>
        <begin position="117"/>
        <end position="140"/>
    </location>
</feature>
<name>A0ABD3BT61_9LAMI</name>
<keyword evidence="2" id="KW-1133">Transmembrane helix</keyword>
<evidence type="ECO:0000256" key="2">
    <source>
        <dbReference type="SAM" id="Phobius"/>
    </source>
</evidence>
<sequence>MLQLQQFTHLPPHNPSSSSIHNKQKKAIFLSGFNLSGDKELFGFKKSRRKISPNAVGKDSEFEVDPDKAREALRKLDDQLQSLSEKKPNPPKIRAVDIKQSDPREKEQSLEMFSGSFLTYVASGLLIFTIFYNIIFITVIKPSIDGL</sequence>
<protein>
    <recommendedName>
        <fullName evidence="5">Transmembrane protein</fullName>
    </recommendedName>
</protein>
<dbReference type="Proteomes" id="UP001632038">
    <property type="component" value="Unassembled WGS sequence"/>
</dbReference>
<evidence type="ECO:0000256" key="1">
    <source>
        <dbReference type="SAM" id="MobiDB-lite"/>
    </source>
</evidence>
<keyword evidence="4" id="KW-1185">Reference proteome</keyword>
<feature type="region of interest" description="Disordered" evidence="1">
    <location>
        <begin position="1"/>
        <end position="22"/>
    </location>
</feature>
<comment type="caution">
    <text evidence="3">The sequence shown here is derived from an EMBL/GenBank/DDBJ whole genome shotgun (WGS) entry which is preliminary data.</text>
</comment>
<reference evidence="4" key="1">
    <citation type="journal article" date="2024" name="IScience">
        <title>Strigolactones Initiate the Formation of Haustorium-like Structures in Castilleja.</title>
        <authorList>
            <person name="Buerger M."/>
            <person name="Peterson D."/>
            <person name="Chory J."/>
        </authorList>
    </citation>
    <scope>NUCLEOTIDE SEQUENCE [LARGE SCALE GENOMIC DNA]</scope>
</reference>
<evidence type="ECO:0000313" key="4">
    <source>
        <dbReference type="Proteomes" id="UP001632038"/>
    </source>
</evidence>
<evidence type="ECO:0008006" key="5">
    <source>
        <dbReference type="Google" id="ProtNLM"/>
    </source>
</evidence>
<dbReference type="PANTHER" id="PTHR37716:SF1">
    <property type="entry name" value="OS07G0568900 PROTEIN"/>
    <property type="match status" value="1"/>
</dbReference>
<dbReference type="AlphaFoldDB" id="A0ABD3BT61"/>
<dbReference type="EMBL" id="JAVIJP010000066">
    <property type="protein sequence ID" value="KAL3620389.1"/>
    <property type="molecule type" value="Genomic_DNA"/>
</dbReference>
<accession>A0ABD3BT61</accession>
<dbReference type="PANTHER" id="PTHR37716">
    <property type="entry name" value="OS07G0568900 PROTEIN"/>
    <property type="match status" value="1"/>
</dbReference>
<organism evidence="3 4">
    <name type="scientific">Castilleja foliolosa</name>
    <dbReference type="NCBI Taxonomy" id="1961234"/>
    <lineage>
        <taxon>Eukaryota</taxon>
        <taxon>Viridiplantae</taxon>
        <taxon>Streptophyta</taxon>
        <taxon>Embryophyta</taxon>
        <taxon>Tracheophyta</taxon>
        <taxon>Spermatophyta</taxon>
        <taxon>Magnoliopsida</taxon>
        <taxon>eudicotyledons</taxon>
        <taxon>Gunneridae</taxon>
        <taxon>Pentapetalae</taxon>
        <taxon>asterids</taxon>
        <taxon>lamiids</taxon>
        <taxon>Lamiales</taxon>
        <taxon>Orobanchaceae</taxon>
        <taxon>Pedicularideae</taxon>
        <taxon>Castillejinae</taxon>
        <taxon>Castilleja</taxon>
    </lineage>
</organism>
<keyword evidence="2" id="KW-0472">Membrane</keyword>
<keyword evidence="2" id="KW-0812">Transmembrane</keyword>